<dbReference type="RefSeq" id="WP_084932068.1">
    <property type="nucleotide sequence ID" value="NZ_LNVG01000001.1"/>
</dbReference>
<protein>
    <submittedName>
        <fullName evidence="2">3-methyladenine DNA glycosylase</fullName>
    </submittedName>
</protein>
<dbReference type="SUPFAM" id="SSF48150">
    <property type="entry name" value="DNA-glycosylase"/>
    <property type="match status" value="1"/>
</dbReference>
<feature type="binding site" evidence="1">
    <location>
        <position position="19"/>
    </location>
    <ligand>
        <name>Zn(2+)</name>
        <dbReference type="ChEBI" id="CHEBI:29105"/>
    </ligand>
</feature>
<gene>
    <name evidence="2" type="ORF">ATE35_00965</name>
</gene>
<dbReference type="PANTHER" id="PTHR30037:SF4">
    <property type="entry name" value="DNA-3-METHYLADENINE GLYCOSYLASE I"/>
    <property type="match status" value="1"/>
</dbReference>
<evidence type="ECO:0000313" key="3">
    <source>
        <dbReference type="Proteomes" id="UP000192789"/>
    </source>
</evidence>
<dbReference type="Proteomes" id="UP000192789">
    <property type="component" value="Unassembled WGS sequence"/>
</dbReference>
<dbReference type="AlphaFoldDB" id="A0A1X0WWN4"/>
<dbReference type="GO" id="GO:0006284">
    <property type="term" value="P:base-excision repair"/>
    <property type="evidence" value="ECO:0007669"/>
    <property type="project" value="InterPro"/>
</dbReference>
<dbReference type="Gene3D" id="1.10.340.30">
    <property type="entry name" value="Hypothetical protein, domain 2"/>
    <property type="match status" value="1"/>
</dbReference>
<dbReference type="Pfam" id="PF03352">
    <property type="entry name" value="Adenine_glyco"/>
    <property type="match status" value="1"/>
</dbReference>
<proteinExistence type="predicted"/>
<reference evidence="2 3" key="1">
    <citation type="journal article" date="2016" name="PLoS ONE">
        <title>Comparative Genomics Analysis of Streptococcus tigurinus Strains Identifies Genetic Elements Specifically and Uniquely Present in Highly Virulent Strains.</title>
        <authorList>
            <person name="Diene S.M."/>
            <person name="Francois P."/>
            <person name="Zbinden A."/>
            <person name="Entenza J.M."/>
            <person name="Resch G."/>
        </authorList>
    </citation>
    <scope>NUCLEOTIDE SEQUENCE [LARGE SCALE GENOMIC DNA]</scope>
    <source>
        <strain evidence="2 3">AZ_14</strain>
    </source>
</reference>
<keyword evidence="1" id="KW-0479">Metal-binding</keyword>
<dbReference type="GO" id="GO:0008725">
    <property type="term" value="F:DNA-3-methyladenine glycosylase activity"/>
    <property type="evidence" value="ECO:0007669"/>
    <property type="project" value="InterPro"/>
</dbReference>
<feature type="binding site" evidence="1">
    <location>
        <position position="181"/>
    </location>
    <ligand>
        <name>Zn(2+)</name>
        <dbReference type="ChEBI" id="CHEBI:29105"/>
    </ligand>
</feature>
<accession>A0A1X0WWN4</accession>
<feature type="binding site" evidence="1">
    <location>
        <position position="177"/>
    </location>
    <ligand>
        <name>Zn(2+)</name>
        <dbReference type="ChEBI" id="CHEBI:29105"/>
    </ligand>
</feature>
<comment type="caution">
    <text evidence="2">The sequence shown here is derived from an EMBL/GenBank/DDBJ whole genome shotgun (WGS) entry which is preliminary data.</text>
</comment>
<evidence type="ECO:0000256" key="1">
    <source>
        <dbReference type="PIRSR" id="PIRSR605019-1"/>
    </source>
</evidence>
<name>A0A1X0WWN4_STROR</name>
<keyword evidence="1" id="KW-0862">Zinc</keyword>
<dbReference type="InterPro" id="IPR005019">
    <property type="entry name" value="Adenine_glyco"/>
</dbReference>
<dbReference type="EMBL" id="LNVG01000001">
    <property type="protein sequence ID" value="ORJ31166.1"/>
    <property type="molecule type" value="Genomic_DNA"/>
</dbReference>
<evidence type="ECO:0000313" key="2">
    <source>
        <dbReference type="EMBL" id="ORJ31166.1"/>
    </source>
</evidence>
<sequence>MPKRCSWVKMTNPLYIAYHDQEWGQPLHDDQALFELLCMETYQAGLSWETVLNKRQAFREAFHGYQIQAVAEMADGELEALLENPDIIRNRAKLFATRANAQAFLQVQKTYGSFDTYLWSFVEGKTIVNDVPDYHLAPAKTALSEKLAKDLKKRGFKFTGPVAVLSFLQAAGLVDDHENDCEWKNGISECRHLII</sequence>
<organism evidence="2 3">
    <name type="scientific">Streptococcus oralis subsp. tigurinus</name>
    <dbReference type="NCBI Taxonomy" id="1077464"/>
    <lineage>
        <taxon>Bacteria</taxon>
        <taxon>Bacillati</taxon>
        <taxon>Bacillota</taxon>
        <taxon>Bacilli</taxon>
        <taxon>Lactobacillales</taxon>
        <taxon>Streptococcaceae</taxon>
        <taxon>Streptococcus</taxon>
    </lineage>
</organism>
<feature type="binding site" evidence="1">
    <location>
        <position position="5"/>
    </location>
    <ligand>
        <name>Zn(2+)</name>
        <dbReference type="ChEBI" id="CHEBI:29105"/>
    </ligand>
</feature>
<dbReference type="GO" id="GO:0046872">
    <property type="term" value="F:metal ion binding"/>
    <property type="evidence" value="ECO:0007669"/>
    <property type="project" value="UniProtKB-KW"/>
</dbReference>
<dbReference type="InterPro" id="IPR011257">
    <property type="entry name" value="DNA_glycosylase"/>
</dbReference>
<dbReference type="PANTHER" id="PTHR30037">
    <property type="entry name" value="DNA-3-METHYLADENINE GLYCOSYLASE 1"/>
    <property type="match status" value="1"/>
</dbReference>
<dbReference type="InterPro" id="IPR052891">
    <property type="entry name" value="DNA-3mA_glycosylase"/>
</dbReference>